<dbReference type="EMBL" id="AZBU02000006">
    <property type="protein sequence ID" value="TKR72165.1"/>
    <property type="molecule type" value="Genomic_DNA"/>
</dbReference>
<name>A0A4V6XVZ2_STECR</name>
<gene>
    <name evidence="2" type="ORF">L596_019664</name>
</gene>
<reference evidence="2 3" key="2">
    <citation type="journal article" date="2019" name="G3 (Bethesda)">
        <title>Hybrid Assembly of the Genome of the Entomopathogenic Nematode Steinernema carpocapsae Identifies the X-Chromosome.</title>
        <authorList>
            <person name="Serra L."/>
            <person name="Macchietto M."/>
            <person name="Macias-Munoz A."/>
            <person name="McGill C.J."/>
            <person name="Rodriguez I.M."/>
            <person name="Rodriguez B."/>
            <person name="Murad R."/>
            <person name="Mortazavi A."/>
        </authorList>
    </citation>
    <scope>NUCLEOTIDE SEQUENCE [LARGE SCALE GENOMIC DNA]</scope>
    <source>
        <strain evidence="2 3">ALL</strain>
    </source>
</reference>
<evidence type="ECO:0000313" key="3">
    <source>
        <dbReference type="Proteomes" id="UP000298663"/>
    </source>
</evidence>
<keyword evidence="3" id="KW-1185">Reference proteome</keyword>
<feature type="compositionally biased region" description="Basic residues" evidence="1">
    <location>
        <begin position="50"/>
        <end position="71"/>
    </location>
</feature>
<organism evidence="2 3">
    <name type="scientific">Steinernema carpocapsae</name>
    <name type="common">Entomopathogenic nematode</name>
    <dbReference type="NCBI Taxonomy" id="34508"/>
    <lineage>
        <taxon>Eukaryota</taxon>
        <taxon>Metazoa</taxon>
        <taxon>Ecdysozoa</taxon>
        <taxon>Nematoda</taxon>
        <taxon>Chromadorea</taxon>
        <taxon>Rhabditida</taxon>
        <taxon>Tylenchina</taxon>
        <taxon>Panagrolaimomorpha</taxon>
        <taxon>Strongyloidoidea</taxon>
        <taxon>Steinernematidae</taxon>
        <taxon>Steinernema</taxon>
    </lineage>
</organism>
<accession>A0A4V6XVZ2</accession>
<proteinExistence type="predicted"/>
<evidence type="ECO:0000313" key="2">
    <source>
        <dbReference type="EMBL" id="TKR72165.1"/>
    </source>
</evidence>
<feature type="compositionally biased region" description="Basic residues" evidence="1">
    <location>
        <begin position="11"/>
        <end position="21"/>
    </location>
</feature>
<sequence length="305" mass="34111">MTSPKPQTPVPRKRKQVKKRLCVSSPALMDAGRNTSDEDDDYRPGQSNTRRAKRRRAGPRTPRTPRARRASPKPDGLQSVIQIFEEKHGRRVVQALIDEVGEFFVFYSRDLQYDLSPEDLNPECKAAWDQIWKKVAGRYPELTNSDELFEAWRCIKTDNDSLWAGKIHYLNGLNTTTQEASSARASPSPEPQDQTETGLEAVHPSSPESDSGLASDEAHSETSCDSPSSPKEILCVTPLSSRIPTSLGSNSLFVTPKGSSDAFRNYLQKLFSKISRCPNGEQNLINVRRSATNIVDKYCTQFHGQ</sequence>
<comment type="caution">
    <text evidence="2">The sequence shown here is derived from an EMBL/GenBank/DDBJ whole genome shotgun (WGS) entry which is preliminary data.</text>
</comment>
<feature type="region of interest" description="Disordered" evidence="1">
    <location>
        <begin position="1"/>
        <end position="76"/>
    </location>
</feature>
<evidence type="ECO:0000256" key="1">
    <source>
        <dbReference type="SAM" id="MobiDB-lite"/>
    </source>
</evidence>
<protein>
    <submittedName>
        <fullName evidence="2">Uncharacterized protein</fullName>
    </submittedName>
</protein>
<reference evidence="2 3" key="1">
    <citation type="journal article" date="2015" name="Genome Biol.">
        <title>Comparative genomics of Steinernema reveals deeply conserved gene regulatory networks.</title>
        <authorList>
            <person name="Dillman A.R."/>
            <person name="Macchietto M."/>
            <person name="Porter C.F."/>
            <person name="Rogers A."/>
            <person name="Williams B."/>
            <person name="Antoshechkin I."/>
            <person name="Lee M.M."/>
            <person name="Goodwin Z."/>
            <person name="Lu X."/>
            <person name="Lewis E.E."/>
            <person name="Goodrich-Blair H."/>
            <person name="Stock S.P."/>
            <person name="Adams B.J."/>
            <person name="Sternberg P.W."/>
            <person name="Mortazavi A."/>
        </authorList>
    </citation>
    <scope>NUCLEOTIDE SEQUENCE [LARGE SCALE GENOMIC DNA]</scope>
    <source>
        <strain evidence="2 3">ALL</strain>
    </source>
</reference>
<feature type="region of interest" description="Disordered" evidence="1">
    <location>
        <begin position="178"/>
        <end position="230"/>
    </location>
</feature>
<dbReference type="AlphaFoldDB" id="A0A4V6XVZ2"/>
<dbReference type="Proteomes" id="UP000298663">
    <property type="component" value="Unassembled WGS sequence"/>
</dbReference>